<reference evidence="1 2" key="1">
    <citation type="submission" date="2022-04" db="EMBL/GenBank/DDBJ databases">
        <title>Spirosoma sp. strain RP8 genome sequencing and assembly.</title>
        <authorList>
            <person name="Jung Y."/>
        </authorList>
    </citation>
    <scope>NUCLEOTIDE SEQUENCE [LARGE SCALE GENOMIC DNA]</scope>
    <source>
        <strain evidence="1 2">RP8</strain>
    </source>
</reference>
<proteinExistence type="predicted"/>
<keyword evidence="2" id="KW-1185">Reference proteome</keyword>
<name>A0ABT0HKY6_9BACT</name>
<accession>A0ABT0HKY6</accession>
<comment type="caution">
    <text evidence="1">The sequence shown here is derived from an EMBL/GenBank/DDBJ whole genome shotgun (WGS) entry which is preliminary data.</text>
</comment>
<dbReference type="RefSeq" id="WP_248476859.1">
    <property type="nucleotide sequence ID" value="NZ_JALPRF010000002.1"/>
</dbReference>
<organism evidence="1 2">
    <name type="scientific">Spirosoma liriopis</name>
    <dbReference type="NCBI Taxonomy" id="2937440"/>
    <lineage>
        <taxon>Bacteria</taxon>
        <taxon>Pseudomonadati</taxon>
        <taxon>Bacteroidota</taxon>
        <taxon>Cytophagia</taxon>
        <taxon>Cytophagales</taxon>
        <taxon>Cytophagaceae</taxon>
        <taxon>Spirosoma</taxon>
    </lineage>
</organism>
<evidence type="ECO:0000313" key="1">
    <source>
        <dbReference type="EMBL" id="MCK8492260.1"/>
    </source>
</evidence>
<gene>
    <name evidence="1" type="ORF">M0L20_10405</name>
</gene>
<evidence type="ECO:0000313" key="2">
    <source>
        <dbReference type="Proteomes" id="UP001202180"/>
    </source>
</evidence>
<dbReference type="Proteomes" id="UP001202180">
    <property type="component" value="Unassembled WGS sequence"/>
</dbReference>
<protein>
    <submittedName>
        <fullName evidence="1">Uncharacterized protein</fullName>
    </submittedName>
</protein>
<sequence length="54" mass="6022">MKTRDGVWARGVGGAARAVRKPDIWRQQFVSVLRNRHHAGGPANTTHPAIHHVF</sequence>
<dbReference type="EMBL" id="JALPRF010000002">
    <property type="protein sequence ID" value="MCK8492260.1"/>
    <property type="molecule type" value="Genomic_DNA"/>
</dbReference>